<feature type="domain" description="CobW/HypB/UreG nucleotide-binding" evidence="1">
    <location>
        <begin position="5"/>
        <end position="181"/>
    </location>
</feature>
<dbReference type="Gene3D" id="3.40.50.300">
    <property type="entry name" value="P-loop containing nucleotide triphosphate hydrolases"/>
    <property type="match status" value="1"/>
</dbReference>
<dbReference type="KEGG" id="olu:OSTLU_14784"/>
<dbReference type="OrthoDB" id="272672at2759"/>
<gene>
    <name evidence="2" type="ORF">OSTLU_14784</name>
</gene>
<dbReference type="GO" id="GO:0005737">
    <property type="term" value="C:cytoplasm"/>
    <property type="evidence" value="ECO:0007669"/>
    <property type="project" value="TreeGrafter"/>
</dbReference>
<reference evidence="2 3" key="1">
    <citation type="journal article" date="2007" name="Proc. Natl. Acad. Sci. U.S.A.">
        <title>The tiny eukaryote Ostreococcus provides genomic insights into the paradox of plankton speciation.</title>
        <authorList>
            <person name="Palenik B."/>
            <person name="Grimwood J."/>
            <person name="Aerts A."/>
            <person name="Rouze P."/>
            <person name="Salamov A."/>
            <person name="Putnam N."/>
            <person name="Dupont C."/>
            <person name="Jorgensen R."/>
            <person name="Derelle E."/>
            <person name="Rombauts S."/>
            <person name="Zhou K."/>
            <person name="Otillar R."/>
            <person name="Merchant S.S."/>
            <person name="Podell S."/>
            <person name="Gaasterland T."/>
            <person name="Napoli C."/>
            <person name="Gendler K."/>
            <person name="Manuell A."/>
            <person name="Tai V."/>
            <person name="Vallon O."/>
            <person name="Piganeau G."/>
            <person name="Jancek S."/>
            <person name="Heijde M."/>
            <person name="Jabbari K."/>
            <person name="Bowler C."/>
            <person name="Lohr M."/>
            <person name="Robbens S."/>
            <person name="Werner G."/>
            <person name="Dubchak I."/>
            <person name="Pazour G.J."/>
            <person name="Ren Q."/>
            <person name="Paulsen I."/>
            <person name="Delwiche C."/>
            <person name="Schmutz J."/>
            <person name="Rokhsar D."/>
            <person name="Van de Peer Y."/>
            <person name="Moreau H."/>
            <person name="Grigoriev I.V."/>
        </authorList>
    </citation>
    <scope>NUCLEOTIDE SEQUENCE [LARGE SCALE GENOMIC DNA]</scope>
    <source>
        <strain evidence="2 3">CCE9901</strain>
    </source>
</reference>
<dbReference type="InterPro" id="IPR003495">
    <property type="entry name" value="CobW/HypB/UreG_nucleotide-bd"/>
</dbReference>
<sequence>MARTPVNVITGALGAGKTTHVLRALASAKPANETWAVVVNDFGALGIDGALLDDAVGTRERDADASGRTIVREVSGGCACCATAAPFVVAVTQVLRRYRPARVLVEPSGMGDAGRVIDALRSEHLEASVDVRATICVVDVRVFGEDEGKAAVLRSELFKAQTECADAMCGSFADAASEAEVEAFLAFGRGFWPKKSAVFLARDRANGMDLALLDGRCGWEPSELPTEATTTTTTTTSSRPFTLEPRLTANAPPWMVKQESDRYASCGYAFHVDDVFVRPKLKAFFEEFVLRRVDVARFKGVLRLGADWVRPDIVESIHRSEGTKVRTRTITFASVAYRRDSRFELIRERGVDADADAEEAAFWDDIRDRLVECRKIPR</sequence>
<dbReference type="Pfam" id="PF02492">
    <property type="entry name" value="cobW"/>
    <property type="match status" value="1"/>
</dbReference>
<dbReference type="HOGENOM" id="CLU_017452_1_2_1"/>
<evidence type="ECO:0000259" key="1">
    <source>
        <dbReference type="Pfam" id="PF02492"/>
    </source>
</evidence>
<dbReference type="OMA" id="ECADAMC"/>
<proteinExistence type="predicted"/>
<evidence type="ECO:0000313" key="2">
    <source>
        <dbReference type="EMBL" id="ABO95358.1"/>
    </source>
</evidence>
<dbReference type="Proteomes" id="UP000001568">
    <property type="component" value="Chromosome 3"/>
</dbReference>
<dbReference type="RefSeq" id="XP_001417065.1">
    <property type="nucleotide sequence ID" value="XM_001417028.1"/>
</dbReference>
<dbReference type="CDD" id="cd03112">
    <property type="entry name" value="CobW-like"/>
    <property type="match status" value="1"/>
</dbReference>
<dbReference type="GeneID" id="5000631"/>
<accession>A4RV27</accession>
<dbReference type="PANTHER" id="PTHR13748">
    <property type="entry name" value="COBW-RELATED"/>
    <property type="match status" value="1"/>
</dbReference>
<keyword evidence="3" id="KW-1185">Reference proteome</keyword>
<protein>
    <recommendedName>
        <fullName evidence="1">CobW/HypB/UreG nucleotide-binding domain-containing protein</fullName>
    </recommendedName>
</protein>
<name>A4RV27_OSTLU</name>
<dbReference type="PANTHER" id="PTHR13748:SF46">
    <property type="entry name" value="ZINC CHAPERONE YEIR"/>
    <property type="match status" value="1"/>
</dbReference>
<dbReference type="eggNOG" id="KOG2743">
    <property type="taxonomic scope" value="Eukaryota"/>
</dbReference>
<dbReference type="SUPFAM" id="SSF52540">
    <property type="entry name" value="P-loop containing nucleoside triphosphate hydrolases"/>
    <property type="match status" value="1"/>
</dbReference>
<evidence type="ECO:0000313" key="3">
    <source>
        <dbReference type="Proteomes" id="UP000001568"/>
    </source>
</evidence>
<dbReference type="STRING" id="436017.A4RV27"/>
<dbReference type="InterPro" id="IPR027417">
    <property type="entry name" value="P-loop_NTPase"/>
</dbReference>
<dbReference type="InterPro" id="IPR051316">
    <property type="entry name" value="Zinc-reg_GTPase_activator"/>
</dbReference>
<dbReference type="EMBL" id="CP000583">
    <property type="protein sequence ID" value="ABO95358.1"/>
    <property type="molecule type" value="Genomic_DNA"/>
</dbReference>
<dbReference type="AlphaFoldDB" id="A4RV27"/>
<organism evidence="2 3">
    <name type="scientific">Ostreococcus lucimarinus (strain CCE9901)</name>
    <dbReference type="NCBI Taxonomy" id="436017"/>
    <lineage>
        <taxon>Eukaryota</taxon>
        <taxon>Viridiplantae</taxon>
        <taxon>Chlorophyta</taxon>
        <taxon>Mamiellophyceae</taxon>
        <taxon>Mamiellales</taxon>
        <taxon>Bathycoccaceae</taxon>
        <taxon>Ostreococcus</taxon>
    </lineage>
</organism>
<dbReference type="Gramene" id="ABO95358">
    <property type="protein sequence ID" value="ABO95358"/>
    <property type="gene ID" value="OSTLU_14784"/>
</dbReference>